<protein>
    <recommendedName>
        <fullName evidence="3">HK97 gp10 family phage protein</fullName>
    </recommendedName>
</protein>
<sequence>MGSKQAQLNTTLTLKQCAEVFRVGVQKARGVGSMLGGAGAKLTGNDQSGYFTPTNDSPFASLDDDPPDFMVGVFVPKFAGGGTGNGTAVHMYVWDRGSSRSVELYAPHSLAGGMHARKLITKVAQAFTDADPKVQVAAG</sequence>
<comment type="caution">
    <text evidence="1">The sequence shown here is derived from an EMBL/GenBank/DDBJ whole genome shotgun (WGS) entry which is preliminary data.</text>
</comment>
<dbReference type="RefSeq" id="WP_193485685.1">
    <property type="nucleotide sequence ID" value="NZ_BAAASK010000031.1"/>
</dbReference>
<evidence type="ECO:0000313" key="2">
    <source>
        <dbReference type="Proteomes" id="UP001499989"/>
    </source>
</evidence>
<accession>A0ABN3TCV8</accession>
<keyword evidence="2" id="KW-1185">Reference proteome</keyword>
<dbReference type="EMBL" id="BAAASK010000031">
    <property type="protein sequence ID" value="GAA2700078.1"/>
    <property type="molecule type" value="Genomic_DNA"/>
</dbReference>
<gene>
    <name evidence="1" type="ORF">GCM10010310_67830</name>
</gene>
<reference evidence="1 2" key="1">
    <citation type="journal article" date="2019" name="Int. J. Syst. Evol. Microbiol.">
        <title>The Global Catalogue of Microorganisms (GCM) 10K type strain sequencing project: providing services to taxonomists for standard genome sequencing and annotation.</title>
        <authorList>
            <consortium name="The Broad Institute Genomics Platform"/>
            <consortium name="The Broad Institute Genome Sequencing Center for Infectious Disease"/>
            <person name="Wu L."/>
            <person name="Ma J."/>
        </authorList>
    </citation>
    <scope>NUCLEOTIDE SEQUENCE [LARGE SCALE GENOMIC DNA]</scope>
    <source>
        <strain evidence="1 2">JCM 4531</strain>
    </source>
</reference>
<evidence type="ECO:0008006" key="3">
    <source>
        <dbReference type="Google" id="ProtNLM"/>
    </source>
</evidence>
<dbReference type="Proteomes" id="UP001499989">
    <property type="component" value="Unassembled WGS sequence"/>
</dbReference>
<proteinExistence type="predicted"/>
<evidence type="ECO:0000313" key="1">
    <source>
        <dbReference type="EMBL" id="GAA2700078.1"/>
    </source>
</evidence>
<organism evidence="1 2">
    <name type="scientific">Streptomyces violaceolatus</name>
    <dbReference type="NCBI Taxonomy" id="67378"/>
    <lineage>
        <taxon>Bacteria</taxon>
        <taxon>Bacillati</taxon>
        <taxon>Actinomycetota</taxon>
        <taxon>Actinomycetes</taxon>
        <taxon>Kitasatosporales</taxon>
        <taxon>Streptomycetaceae</taxon>
        <taxon>Streptomyces</taxon>
        <taxon>Streptomyces violaceoruber group</taxon>
    </lineage>
</organism>
<name>A0ABN3TCV8_9ACTN</name>